<proteinExistence type="predicted"/>
<dbReference type="GO" id="GO:0003677">
    <property type="term" value="F:DNA binding"/>
    <property type="evidence" value="ECO:0007669"/>
    <property type="project" value="UniProtKB-KW"/>
</dbReference>
<keyword evidence="6" id="KW-1185">Reference proteome</keyword>
<dbReference type="InterPro" id="IPR047930">
    <property type="entry name" value="Transpos_IS6"/>
</dbReference>
<organism evidence="5 6">
    <name type="scientific">Paraburkholderia elongata</name>
    <dbReference type="NCBI Taxonomy" id="2675747"/>
    <lineage>
        <taxon>Bacteria</taxon>
        <taxon>Pseudomonadati</taxon>
        <taxon>Pseudomonadota</taxon>
        <taxon>Betaproteobacteria</taxon>
        <taxon>Burkholderiales</taxon>
        <taxon>Burkholderiaceae</taxon>
        <taxon>Paraburkholderia</taxon>
    </lineage>
</organism>
<feature type="domain" description="DDE" evidence="4">
    <location>
        <begin position="79"/>
        <end position="211"/>
    </location>
</feature>
<evidence type="ECO:0000256" key="1">
    <source>
        <dbReference type="ARBA" id="ARBA00022578"/>
    </source>
</evidence>
<dbReference type="InterPro" id="IPR032874">
    <property type="entry name" value="DDE_dom"/>
</dbReference>
<keyword evidence="1" id="KW-0815">Transposition</keyword>
<protein>
    <submittedName>
        <fullName evidence="5">IS6 family transposase</fullName>
    </submittedName>
</protein>
<name>A0A972NX35_9BURK</name>
<dbReference type="NCBIfam" id="NF033587">
    <property type="entry name" value="transpos_IS6"/>
    <property type="match status" value="1"/>
</dbReference>
<dbReference type="InterPro" id="IPR052183">
    <property type="entry name" value="IS_Transposase"/>
</dbReference>
<sequence>MKTLNPAVARVLKRLHYPLDVILTCVRWYVSYALSLRNLEEVMAERGISVDHSTVHHWALKLLPVLEKAVRRHKRPVGKSWRVGETYIKIKGQYLYRAVDKAGNTIDFLFRAHRDKTAARRCFEKSIAQNGEPEAVTIDKSGASMAALEAISAERETPIKIRQTKYLNNIIDQDHRAIKRCTHPMLGFKNFRCARILLGGIEVAHMIAKGQMKDNGIRQTFAEQFYSLAA</sequence>
<evidence type="ECO:0000259" key="4">
    <source>
        <dbReference type="Pfam" id="PF13610"/>
    </source>
</evidence>
<reference evidence="5 6" key="1">
    <citation type="submission" date="2019-11" db="EMBL/GenBank/DDBJ databases">
        <title>Metabolism of dissolved organic matter in forest soils.</title>
        <authorList>
            <person name="Cyle K.T."/>
            <person name="Wilhelm R.C."/>
            <person name="Martinez C.E."/>
        </authorList>
    </citation>
    <scope>NUCLEOTIDE SEQUENCE [LARGE SCALE GENOMIC DNA]</scope>
    <source>
        <strain evidence="5 6">5N</strain>
    </source>
</reference>
<comment type="caution">
    <text evidence="5">The sequence shown here is derived from an EMBL/GenBank/DDBJ whole genome shotgun (WGS) entry which is preliminary data.</text>
</comment>
<dbReference type="RefSeq" id="WP_172177121.1">
    <property type="nucleotide sequence ID" value="NZ_WOEZ01000270.1"/>
</dbReference>
<accession>A0A972NX35</accession>
<evidence type="ECO:0000313" key="5">
    <source>
        <dbReference type="EMBL" id="NPT61443.1"/>
    </source>
</evidence>
<evidence type="ECO:0000256" key="2">
    <source>
        <dbReference type="ARBA" id="ARBA00023125"/>
    </source>
</evidence>
<evidence type="ECO:0000313" key="6">
    <source>
        <dbReference type="Proteomes" id="UP000655523"/>
    </source>
</evidence>
<dbReference type="Pfam" id="PF13610">
    <property type="entry name" value="DDE_Tnp_IS240"/>
    <property type="match status" value="1"/>
</dbReference>
<dbReference type="PANTHER" id="PTHR35528">
    <property type="entry name" value="BLL1675 PROTEIN"/>
    <property type="match status" value="1"/>
</dbReference>
<dbReference type="EMBL" id="WOEZ01000270">
    <property type="protein sequence ID" value="NPT61443.1"/>
    <property type="molecule type" value="Genomic_DNA"/>
</dbReference>
<evidence type="ECO:0000256" key="3">
    <source>
        <dbReference type="ARBA" id="ARBA00023172"/>
    </source>
</evidence>
<dbReference type="GO" id="GO:0006310">
    <property type="term" value="P:DNA recombination"/>
    <property type="evidence" value="ECO:0007669"/>
    <property type="project" value="UniProtKB-KW"/>
</dbReference>
<dbReference type="Proteomes" id="UP000655523">
    <property type="component" value="Unassembled WGS sequence"/>
</dbReference>
<dbReference type="PANTHER" id="PTHR35528:SF3">
    <property type="entry name" value="BLL1675 PROTEIN"/>
    <property type="match status" value="1"/>
</dbReference>
<dbReference type="AlphaFoldDB" id="A0A972NX35"/>
<keyword evidence="2" id="KW-0238">DNA-binding</keyword>
<gene>
    <name evidence="5" type="ORF">GNZ13_44685</name>
</gene>
<keyword evidence="3" id="KW-0233">DNA recombination</keyword>
<dbReference type="GO" id="GO:0032196">
    <property type="term" value="P:transposition"/>
    <property type="evidence" value="ECO:0007669"/>
    <property type="project" value="UniProtKB-KW"/>
</dbReference>